<dbReference type="PANTHER" id="PTHR15902">
    <property type="entry name" value="NEURITIN-RELATED"/>
    <property type="match status" value="1"/>
</dbReference>
<dbReference type="Pfam" id="PF15056">
    <property type="entry name" value="NRN1"/>
    <property type="match status" value="1"/>
</dbReference>
<comment type="similarity">
    <text evidence="2">Belongs to the neuritin family.</text>
</comment>
<reference evidence="10" key="1">
    <citation type="submission" date="2025-08" db="UniProtKB">
        <authorList>
            <consortium name="Ensembl"/>
        </authorList>
    </citation>
    <scope>IDENTIFICATION</scope>
</reference>
<dbReference type="Ensembl" id="ENSCPIT00010001621.1">
    <property type="protein sequence ID" value="ENSCPIP00010001398.1"/>
    <property type="gene ID" value="ENSCPIG00010001101.1"/>
</dbReference>
<evidence type="ECO:0000256" key="2">
    <source>
        <dbReference type="ARBA" id="ARBA00008377"/>
    </source>
</evidence>
<evidence type="ECO:0000256" key="9">
    <source>
        <dbReference type="SAM" id="MobiDB-lite"/>
    </source>
</evidence>
<dbReference type="GO" id="GO:1990138">
    <property type="term" value="P:neuron projection extension"/>
    <property type="evidence" value="ECO:0007669"/>
    <property type="project" value="TreeGrafter"/>
</dbReference>
<keyword evidence="4" id="KW-0336">GPI-anchor</keyword>
<keyword evidence="5" id="KW-0732">Signal</keyword>
<reference evidence="10" key="2">
    <citation type="submission" date="2025-09" db="UniProtKB">
        <authorList>
            <consortium name="Ensembl"/>
        </authorList>
    </citation>
    <scope>IDENTIFICATION</scope>
</reference>
<dbReference type="InterPro" id="IPR026144">
    <property type="entry name" value="Neuritin_fam"/>
</dbReference>
<sequence length="298" mass="32945">MGAAGARINKERFIAGGAKVEGFEATHTSGFVQRDALGYPGGSKHSLRVAAAPQQWQLSDQHWDKRRKHQMKSKSTRREHEPRAIFILPRFPLLEGPTSHSGWHMRAAAWFDSGFWLCTEQCTLHSTPGSVQQVALGSYGVGAARHGVAQLWIRGKGQDCTRLGIPGRQGCATEGHLAMLLASGTACANVYRRVSDCVLKLGESMATYGEEDSMELQGLRRVCGYWDEFHVCALTALWECQKEAAAVWEMLRKESRKIKFQGSLFDLCSPSTAQSFAWPCIPNVSVLSIPLIIAWLNL</sequence>
<name>A0A8C3PUX1_CHRPC</name>
<organism evidence="10 11">
    <name type="scientific">Chrysolophus pictus</name>
    <name type="common">Golden pheasant</name>
    <name type="synonym">Phasianus pictus</name>
    <dbReference type="NCBI Taxonomy" id="9089"/>
    <lineage>
        <taxon>Eukaryota</taxon>
        <taxon>Metazoa</taxon>
        <taxon>Chordata</taxon>
        <taxon>Craniata</taxon>
        <taxon>Vertebrata</taxon>
        <taxon>Euteleostomi</taxon>
        <taxon>Archelosauria</taxon>
        <taxon>Archosauria</taxon>
        <taxon>Dinosauria</taxon>
        <taxon>Saurischia</taxon>
        <taxon>Theropoda</taxon>
        <taxon>Coelurosauria</taxon>
        <taxon>Aves</taxon>
        <taxon>Neognathae</taxon>
        <taxon>Galloanserae</taxon>
        <taxon>Galliformes</taxon>
        <taxon>Phasianidae</taxon>
        <taxon>Phasianinae</taxon>
        <taxon>Chrysolophus</taxon>
    </lineage>
</organism>
<evidence type="ECO:0000256" key="7">
    <source>
        <dbReference type="ARBA" id="ARBA00023180"/>
    </source>
</evidence>
<evidence type="ECO:0000256" key="4">
    <source>
        <dbReference type="ARBA" id="ARBA00022622"/>
    </source>
</evidence>
<dbReference type="Proteomes" id="UP000694543">
    <property type="component" value="Unplaced"/>
</dbReference>
<keyword evidence="7" id="KW-0325">Glycoprotein</keyword>
<feature type="region of interest" description="Disordered" evidence="9">
    <location>
        <begin position="60"/>
        <end position="79"/>
    </location>
</feature>
<keyword evidence="3" id="KW-1003">Cell membrane</keyword>
<evidence type="ECO:0000313" key="11">
    <source>
        <dbReference type="Proteomes" id="UP000694543"/>
    </source>
</evidence>
<proteinExistence type="inferred from homology"/>
<feature type="compositionally biased region" description="Basic residues" evidence="9">
    <location>
        <begin position="64"/>
        <end position="75"/>
    </location>
</feature>
<keyword evidence="8" id="KW-0449">Lipoprotein</keyword>
<evidence type="ECO:0000256" key="3">
    <source>
        <dbReference type="ARBA" id="ARBA00022475"/>
    </source>
</evidence>
<evidence type="ECO:0008006" key="12">
    <source>
        <dbReference type="Google" id="ProtNLM"/>
    </source>
</evidence>
<dbReference type="GO" id="GO:0005886">
    <property type="term" value="C:plasma membrane"/>
    <property type="evidence" value="ECO:0007669"/>
    <property type="project" value="UniProtKB-SubCell"/>
</dbReference>
<protein>
    <recommendedName>
        <fullName evidence="12">Neuritin-like protein</fullName>
    </recommendedName>
</protein>
<evidence type="ECO:0000256" key="8">
    <source>
        <dbReference type="ARBA" id="ARBA00023288"/>
    </source>
</evidence>
<accession>A0A8C3PUX1</accession>
<dbReference type="AlphaFoldDB" id="A0A8C3PUX1"/>
<evidence type="ECO:0000256" key="5">
    <source>
        <dbReference type="ARBA" id="ARBA00022729"/>
    </source>
</evidence>
<evidence type="ECO:0000313" key="10">
    <source>
        <dbReference type="Ensembl" id="ENSCPIP00010001398.1"/>
    </source>
</evidence>
<keyword evidence="11" id="KW-1185">Reference proteome</keyword>
<dbReference type="PANTHER" id="PTHR15902:SF5">
    <property type="entry name" value="NEURITIN"/>
    <property type="match status" value="1"/>
</dbReference>
<comment type="subcellular location">
    <subcellularLocation>
        <location evidence="1">Cell membrane</location>
        <topology evidence="1">Lipid-anchor</topology>
        <topology evidence="1">GPI-anchor</topology>
    </subcellularLocation>
</comment>
<evidence type="ECO:0000256" key="1">
    <source>
        <dbReference type="ARBA" id="ARBA00004609"/>
    </source>
</evidence>
<dbReference type="GO" id="GO:0098552">
    <property type="term" value="C:side of membrane"/>
    <property type="evidence" value="ECO:0007669"/>
    <property type="project" value="UniProtKB-KW"/>
</dbReference>
<evidence type="ECO:0000256" key="6">
    <source>
        <dbReference type="ARBA" id="ARBA00023136"/>
    </source>
</evidence>
<keyword evidence="6" id="KW-0472">Membrane</keyword>